<comment type="subunit">
    <text evidence="3 8">Homodimer.</text>
</comment>
<organism evidence="10 11">
    <name type="scientific">Caulobacter vibrioides</name>
    <name type="common">Caulobacter crescentus</name>
    <dbReference type="NCBI Taxonomy" id="155892"/>
    <lineage>
        <taxon>Bacteria</taxon>
        <taxon>Pseudomonadati</taxon>
        <taxon>Pseudomonadota</taxon>
        <taxon>Alphaproteobacteria</taxon>
        <taxon>Caulobacterales</taxon>
        <taxon>Caulobacteraceae</taxon>
        <taxon>Caulobacter</taxon>
    </lineage>
</organism>
<feature type="domain" description="PhoU" evidence="9">
    <location>
        <begin position="20"/>
        <end position="107"/>
    </location>
</feature>
<name>A0A258DDQ0_CAUVI</name>
<dbReference type="PANTHER" id="PTHR42930">
    <property type="entry name" value="PHOSPHATE-SPECIFIC TRANSPORT SYSTEM ACCESSORY PROTEIN PHOU"/>
    <property type="match status" value="1"/>
</dbReference>
<dbReference type="PIRSF" id="PIRSF003107">
    <property type="entry name" value="PhoU"/>
    <property type="match status" value="1"/>
</dbReference>
<reference evidence="10 11" key="1">
    <citation type="submission" date="2017-03" db="EMBL/GenBank/DDBJ databases">
        <title>Lifting the veil on microbial sulfur biogeochemistry in mining wastewaters.</title>
        <authorList>
            <person name="Kantor R.S."/>
            <person name="Colenbrander Nelson T."/>
            <person name="Marshall S."/>
            <person name="Bennett D."/>
            <person name="Apte S."/>
            <person name="Camacho D."/>
            <person name="Thomas B.C."/>
            <person name="Warren L.A."/>
            <person name="Banfield J.F."/>
        </authorList>
    </citation>
    <scope>NUCLEOTIDE SEQUENCE [LARGE SCALE GENOMIC DNA]</scope>
    <source>
        <strain evidence="10">32-67-7</strain>
    </source>
</reference>
<sequence length="230" mass="25555">MTEHTVKSYGDELAHLTAEVTRMGGIAESQVADCIAAIARRDGPLAQAVVAGDERLDTLQSEIERKAFRLIALRQPMAVDLRHAVAALKISMSLERCGDMAKNIGKRALILTEADPMSALTRSIERMGKLVQGRLKDVLDAYTTSDLQRAIGVWSRDEEVDEHYNAIFRELLTYMMGDPRTINACTHLLFVAKNLERIGDHATNVAEIIHFELTGEELTSQRPKLDVLSQ</sequence>
<dbReference type="NCBIfam" id="TIGR02135">
    <property type="entry name" value="phoU_full"/>
    <property type="match status" value="1"/>
</dbReference>
<evidence type="ECO:0000256" key="8">
    <source>
        <dbReference type="PIRNR" id="PIRNR003107"/>
    </source>
</evidence>
<gene>
    <name evidence="10" type="ORF">B7Z12_02640</name>
</gene>
<dbReference type="InterPro" id="IPR038078">
    <property type="entry name" value="PhoU-like_sf"/>
</dbReference>
<dbReference type="Pfam" id="PF01895">
    <property type="entry name" value="PhoU"/>
    <property type="match status" value="2"/>
</dbReference>
<evidence type="ECO:0000256" key="4">
    <source>
        <dbReference type="ARBA" id="ARBA00022448"/>
    </source>
</evidence>
<dbReference type="AlphaFoldDB" id="A0A258DDQ0"/>
<evidence type="ECO:0000259" key="9">
    <source>
        <dbReference type="Pfam" id="PF01895"/>
    </source>
</evidence>
<dbReference type="PANTHER" id="PTHR42930:SF3">
    <property type="entry name" value="PHOSPHATE-SPECIFIC TRANSPORT SYSTEM ACCESSORY PROTEIN PHOU"/>
    <property type="match status" value="1"/>
</dbReference>
<evidence type="ECO:0000313" key="11">
    <source>
        <dbReference type="Proteomes" id="UP000215616"/>
    </source>
</evidence>
<dbReference type="InterPro" id="IPR028366">
    <property type="entry name" value="PhoU"/>
</dbReference>
<keyword evidence="5 8" id="KW-0963">Cytoplasm</keyword>
<comment type="caution">
    <text evidence="10">The sequence shown here is derived from an EMBL/GenBank/DDBJ whole genome shotgun (WGS) entry which is preliminary data.</text>
</comment>
<evidence type="ECO:0000256" key="5">
    <source>
        <dbReference type="ARBA" id="ARBA00022490"/>
    </source>
</evidence>
<evidence type="ECO:0000256" key="7">
    <source>
        <dbReference type="ARBA" id="ARBA00056181"/>
    </source>
</evidence>
<comment type="subcellular location">
    <subcellularLocation>
        <location evidence="1 8">Cytoplasm</location>
    </subcellularLocation>
</comment>
<dbReference type="Proteomes" id="UP000215616">
    <property type="component" value="Unassembled WGS sequence"/>
</dbReference>
<protein>
    <recommendedName>
        <fullName evidence="8">Phosphate-specific transport system accessory protein PhoU</fullName>
    </recommendedName>
</protein>
<dbReference type="InterPro" id="IPR026022">
    <property type="entry name" value="PhoU_dom"/>
</dbReference>
<evidence type="ECO:0000256" key="6">
    <source>
        <dbReference type="ARBA" id="ARBA00022592"/>
    </source>
</evidence>
<dbReference type="GO" id="GO:0005737">
    <property type="term" value="C:cytoplasm"/>
    <property type="evidence" value="ECO:0007669"/>
    <property type="project" value="UniProtKB-SubCell"/>
</dbReference>
<dbReference type="GO" id="GO:0030643">
    <property type="term" value="P:intracellular phosphate ion homeostasis"/>
    <property type="evidence" value="ECO:0007669"/>
    <property type="project" value="InterPro"/>
</dbReference>
<dbReference type="SUPFAM" id="SSF109755">
    <property type="entry name" value="PhoU-like"/>
    <property type="match status" value="1"/>
</dbReference>
<comment type="similarity">
    <text evidence="2 8">Belongs to the PhoU family.</text>
</comment>
<proteinExistence type="inferred from homology"/>
<keyword evidence="6 8" id="KW-0592">Phosphate transport</keyword>
<dbReference type="FunFam" id="1.20.58.220:FF:000004">
    <property type="entry name" value="Phosphate-specific transport system accessory protein PhoU"/>
    <property type="match status" value="1"/>
</dbReference>
<accession>A0A258DDQ0</accession>
<comment type="function">
    <text evidence="7 8">Plays a role in the regulation of phosphate uptake.</text>
</comment>
<evidence type="ECO:0000313" key="10">
    <source>
        <dbReference type="EMBL" id="OYX05774.1"/>
    </source>
</evidence>
<evidence type="ECO:0000256" key="1">
    <source>
        <dbReference type="ARBA" id="ARBA00004496"/>
    </source>
</evidence>
<keyword evidence="4 8" id="KW-0813">Transport</keyword>
<evidence type="ECO:0000256" key="3">
    <source>
        <dbReference type="ARBA" id="ARBA00011738"/>
    </source>
</evidence>
<dbReference type="GO" id="GO:0045936">
    <property type="term" value="P:negative regulation of phosphate metabolic process"/>
    <property type="evidence" value="ECO:0007669"/>
    <property type="project" value="InterPro"/>
</dbReference>
<evidence type="ECO:0000256" key="2">
    <source>
        <dbReference type="ARBA" id="ARBA00008107"/>
    </source>
</evidence>
<dbReference type="Gene3D" id="1.20.58.220">
    <property type="entry name" value="Phosphate transport system protein phou homolog 2, domain 2"/>
    <property type="match status" value="1"/>
</dbReference>
<dbReference type="GO" id="GO:0006817">
    <property type="term" value="P:phosphate ion transport"/>
    <property type="evidence" value="ECO:0007669"/>
    <property type="project" value="UniProtKB-KW"/>
</dbReference>
<feature type="domain" description="PhoU" evidence="9">
    <location>
        <begin position="124"/>
        <end position="209"/>
    </location>
</feature>
<dbReference type="EMBL" id="NCDQ01000023">
    <property type="protein sequence ID" value="OYX05774.1"/>
    <property type="molecule type" value="Genomic_DNA"/>
</dbReference>